<dbReference type="PANTHER" id="PTHR11644:SF2">
    <property type="entry name" value="CYTIDINE DEAMINASE"/>
    <property type="match status" value="1"/>
</dbReference>
<dbReference type="FunFam" id="3.40.140.10:FF:000008">
    <property type="entry name" value="Cytidine deaminase"/>
    <property type="match status" value="1"/>
</dbReference>
<dbReference type="GO" id="GO:0008270">
    <property type="term" value="F:zinc ion binding"/>
    <property type="evidence" value="ECO:0007669"/>
    <property type="project" value="TreeGrafter"/>
</dbReference>
<proteinExistence type="inferred from homology"/>
<keyword evidence="14" id="KW-1185">Reference proteome</keyword>
<dbReference type="GO" id="GO:0055086">
    <property type="term" value="P:nucleobase-containing small molecule metabolic process"/>
    <property type="evidence" value="ECO:0007669"/>
    <property type="project" value="UniProtKB-ARBA"/>
</dbReference>
<evidence type="ECO:0000256" key="2">
    <source>
        <dbReference type="ARBA" id="ARBA00006576"/>
    </source>
</evidence>
<dbReference type="InterPro" id="IPR050202">
    <property type="entry name" value="Cyt/Deoxycyt_deaminase"/>
</dbReference>
<dbReference type="SUPFAM" id="SSF53927">
    <property type="entry name" value="Cytidine deaminase-like"/>
    <property type="match status" value="1"/>
</dbReference>
<evidence type="ECO:0000313" key="14">
    <source>
        <dbReference type="Proteomes" id="UP000465785"/>
    </source>
</evidence>
<feature type="domain" description="CMP/dCMP-type deaminase" evidence="12">
    <location>
        <begin position="38"/>
        <end position="160"/>
    </location>
</feature>
<dbReference type="GO" id="GO:0005829">
    <property type="term" value="C:cytosol"/>
    <property type="evidence" value="ECO:0007669"/>
    <property type="project" value="TreeGrafter"/>
</dbReference>
<dbReference type="Proteomes" id="UP000465785">
    <property type="component" value="Chromosome"/>
</dbReference>
<dbReference type="EMBL" id="AP022601">
    <property type="protein sequence ID" value="BBY96034.1"/>
    <property type="molecule type" value="Genomic_DNA"/>
</dbReference>
<evidence type="ECO:0000256" key="3">
    <source>
        <dbReference type="ARBA" id="ARBA00012783"/>
    </source>
</evidence>
<dbReference type="Gene3D" id="3.40.140.10">
    <property type="entry name" value="Cytidine Deaminase, domain 2"/>
    <property type="match status" value="1"/>
</dbReference>
<gene>
    <name evidence="13" type="ORF">MGALJ_57030</name>
</gene>
<name>A0A9W4B8V7_9MYCO</name>
<dbReference type="Pfam" id="PF00383">
    <property type="entry name" value="dCMP_cyt_deam_1"/>
    <property type="match status" value="1"/>
</dbReference>
<dbReference type="EC" id="3.5.4.5" evidence="3"/>
<accession>A0A9W4B8V7</accession>
<dbReference type="GO" id="GO:0004126">
    <property type="term" value="F:cytidine deaminase activity"/>
    <property type="evidence" value="ECO:0007669"/>
    <property type="project" value="UniProtKB-EC"/>
</dbReference>
<evidence type="ECO:0000256" key="9">
    <source>
        <dbReference type="ARBA" id="ARBA00049252"/>
    </source>
</evidence>
<comment type="similarity">
    <text evidence="2">Belongs to the cytidine and deoxycytidylate deaminase family.</text>
</comment>
<evidence type="ECO:0000256" key="4">
    <source>
        <dbReference type="ARBA" id="ARBA00018266"/>
    </source>
</evidence>
<dbReference type="GO" id="GO:0072527">
    <property type="term" value="P:pyrimidine-containing compound metabolic process"/>
    <property type="evidence" value="ECO:0007669"/>
    <property type="project" value="UniProtKB-ARBA"/>
</dbReference>
<organism evidence="13 14">
    <name type="scientific">Mycobacterium gallinarum</name>
    <dbReference type="NCBI Taxonomy" id="39689"/>
    <lineage>
        <taxon>Bacteria</taxon>
        <taxon>Bacillati</taxon>
        <taxon>Actinomycetota</taxon>
        <taxon>Actinomycetes</taxon>
        <taxon>Mycobacteriales</taxon>
        <taxon>Mycobacteriaceae</taxon>
        <taxon>Mycobacterium</taxon>
    </lineage>
</organism>
<evidence type="ECO:0000256" key="7">
    <source>
        <dbReference type="ARBA" id="ARBA00022833"/>
    </source>
</evidence>
<comment type="catalytic activity">
    <reaction evidence="10">
        <text>cytidine + H2O + H(+) = uridine + NH4(+)</text>
        <dbReference type="Rhea" id="RHEA:16069"/>
        <dbReference type="ChEBI" id="CHEBI:15377"/>
        <dbReference type="ChEBI" id="CHEBI:15378"/>
        <dbReference type="ChEBI" id="CHEBI:16704"/>
        <dbReference type="ChEBI" id="CHEBI:17562"/>
        <dbReference type="ChEBI" id="CHEBI:28938"/>
        <dbReference type="EC" id="3.5.4.5"/>
    </reaction>
</comment>
<dbReference type="CDD" id="cd01283">
    <property type="entry name" value="cytidine_deaminase"/>
    <property type="match status" value="1"/>
</dbReference>
<evidence type="ECO:0000256" key="6">
    <source>
        <dbReference type="ARBA" id="ARBA00022801"/>
    </source>
</evidence>
<sequence length="173" mass="18757">MHVKREKLGLPWSLADRGRELRNAFRIDPGKGDMTSEIDWKMLRHKATEASIHAYAPYSGFSVGAAALVDDHRMLSGCNVENVSYGLGLCAECSVVCALHSSGGGRLIALSCVDRAGEVLMPCGRCRQVLLEHGGPQMLIDHPMGPRPLGELLPDAFGPQDLARREGPQEEVP</sequence>
<protein>
    <recommendedName>
        <fullName evidence="4">Cytidine deaminase</fullName>
        <ecNumber evidence="3">3.5.4.5</ecNumber>
    </recommendedName>
    <alternativeName>
        <fullName evidence="8">Cytidine aminohydrolase</fullName>
    </alternativeName>
</protein>
<evidence type="ECO:0000256" key="8">
    <source>
        <dbReference type="ARBA" id="ARBA00032005"/>
    </source>
</evidence>
<dbReference type="InterPro" id="IPR002125">
    <property type="entry name" value="CMP_dCMP_dom"/>
</dbReference>
<evidence type="ECO:0000256" key="10">
    <source>
        <dbReference type="ARBA" id="ARBA00049558"/>
    </source>
</evidence>
<comment type="function">
    <text evidence="11">Recycles cytidine and 2-deoxycytidine for uridine and 2-deoxyuridine synthesis, respectively. Catalyzes the hydrolytic deamination of cytidine and 2-deoxycytidine to form, respectively, uridine and 2-deoxyuridine.</text>
</comment>
<keyword evidence="7" id="KW-0862">Zinc</keyword>
<comment type="cofactor">
    <cofactor evidence="1">
        <name>Zn(2+)</name>
        <dbReference type="ChEBI" id="CHEBI:29105"/>
    </cofactor>
</comment>
<dbReference type="PROSITE" id="PS51747">
    <property type="entry name" value="CYT_DCMP_DEAMINASES_2"/>
    <property type="match status" value="1"/>
</dbReference>
<dbReference type="NCBIfam" id="NF004064">
    <property type="entry name" value="PRK05578.1"/>
    <property type="match status" value="1"/>
</dbReference>
<reference evidence="13 14" key="1">
    <citation type="journal article" date="2019" name="Emerg. Microbes Infect.">
        <title>Comprehensive subspecies identification of 175 nontuberculous mycobacteria species based on 7547 genomic profiles.</title>
        <authorList>
            <person name="Matsumoto Y."/>
            <person name="Kinjo T."/>
            <person name="Motooka D."/>
            <person name="Nabeya D."/>
            <person name="Jung N."/>
            <person name="Uechi K."/>
            <person name="Horii T."/>
            <person name="Iida T."/>
            <person name="Fujita J."/>
            <person name="Nakamura S."/>
        </authorList>
    </citation>
    <scope>NUCLEOTIDE SEQUENCE [LARGE SCALE GENOMIC DNA]</scope>
    <source>
        <strain evidence="13 14">JCM 6399</strain>
    </source>
</reference>
<keyword evidence="6" id="KW-0378">Hydrolase</keyword>
<evidence type="ECO:0000259" key="12">
    <source>
        <dbReference type="PROSITE" id="PS51747"/>
    </source>
</evidence>
<dbReference type="KEGG" id="mgau:MGALJ_57030"/>
<comment type="catalytic activity">
    <reaction evidence="9">
        <text>2'-deoxycytidine + H2O + H(+) = 2'-deoxyuridine + NH4(+)</text>
        <dbReference type="Rhea" id="RHEA:13433"/>
        <dbReference type="ChEBI" id="CHEBI:15377"/>
        <dbReference type="ChEBI" id="CHEBI:15378"/>
        <dbReference type="ChEBI" id="CHEBI:15698"/>
        <dbReference type="ChEBI" id="CHEBI:16450"/>
        <dbReference type="ChEBI" id="CHEBI:28938"/>
        <dbReference type="EC" id="3.5.4.5"/>
    </reaction>
</comment>
<evidence type="ECO:0000256" key="1">
    <source>
        <dbReference type="ARBA" id="ARBA00001947"/>
    </source>
</evidence>
<dbReference type="PANTHER" id="PTHR11644">
    <property type="entry name" value="CYTIDINE DEAMINASE"/>
    <property type="match status" value="1"/>
</dbReference>
<dbReference type="AlphaFoldDB" id="A0A9W4B8V7"/>
<keyword evidence="5" id="KW-0479">Metal-binding</keyword>
<evidence type="ECO:0000313" key="13">
    <source>
        <dbReference type="EMBL" id="BBY96034.1"/>
    </source>
</evidence>
<dbReference type="InterPro" id="IPR016193">
    <property type="entry name" value="Cytidine_deaminase-like"/>
</dbReference>
<evidence type="ECO:0000256" key="11">
    <source>
        <dbReference type="ARBA" id="ARBA00056327"/>
    </source>
</evidence>
<evidence type="ECO:0000256" key="5">
    <source>
        <dbReference type="ARBA" id="ARBA00022723"/>
    </source>
</evidence>